<organism evidence="1 2">
    <name type="scientific">Quillaja saponaria</name>
    <name type="common">Soap bark tree</name>
    <dbReference type="NCBI Taxonomy" id="32244"/>
    <lineage>
        <taxon>Eukaryota</taxon>
        <taxon>Viridiplantae</taxon>
        <taxon>Streptophyta</taxon>
        <taxon>Embryophyta</taxon>
        <taxon>Tracheophyta</taxon>
        <taxon>Spermatophyta</taxon>
        <taxon>Magnoliopsida</taxon>
        <taxon>eudicotyledons</taxon>
        <taxon>Gunneridae</taxon>
        <taxon>Pentapetalae</taxon>
        <taxon>rosids</taxon>
        <taxon>fabids</taxon>
        <taxon>Fabales</taxon>
        <taxon>Quillajaceae</taxon>
        <taxon>Quillaja</taxon>
    </lineage>
</organism>
<dbReference type="Proteomes" id="UP001163823">
    <property type="component" value="Chromosome 3"/>
</dbReference>
<comment type="caution">
    <text evidence="1">The sequence shown here is derived from an EMBL/GenBank/DDBJ whole genome shotgun (WGS) entry which is preliminary data.</text>
</comment>
<proteinExistence type="predicted"/>
<protein>
    <submittedName>
        <fullName evidence="1">Uncharacterized protein</fullName>
    </submittedName>
</protein>
<dbReference type="EMBL" id="JARAOO010000003">
    <property type="protein sequence ID" value="KAJ7976658.1"/>
    <property type="molecule type" value="Genomic_DNA"/>
</dbReference>
<sequence>MEILLQKQRSKIQKVLEMLREIDSNKKCNDLLVVSIGPYHHGEFKLQAVEKLKPLIAKQYVLDGEKPVDDLQKSCGGSWRCKELLCRGLD</sequence>
<accession>A0AAD7VI85</accession>
<evidence type="ECO:0000313" key="1">
    <source>
        <dbReference type="EMBL" id="KAJ7976658.1"/>
    </source>
</evidence>
<reference evidence="1" key="1">
    <citation type="journal article" date="2023" name="Science">
        <title>Elucidation of the pathway for biosynthesis of saponin adjuvants from the soapbark tree.</title>
        <authorList>
            <person name="Reed J."/>
            <person name="Orme A."/>
            <person name="El-Demerdash A."/>
            <person name="Owen C."/>
            <person name="Martin L.B.B."/>
            <person name="Misra R.C."/>
            <person name="Kikuchi S."/>
            <person name="Rejzek M."/>
            <person name="Martin A.C."/>
            <person name="Harkess A."/>
            <person name="Leebens-Mack J."/>
            <person name="Louveau T."/>
            <person name="Stephenson M.J."/>
            <person name="Osbourn A."/>
        </authorList>
    </citation>
    <scope>NUCLEOTIDE SEQUENCE</scope>
    <source>
        <strain evidence="1">S10</strain>
    </source>
</reference>
<dbReference type="InterPro" id="IPR004158">
    <property type="entry name" value="DUF247_pln"/>
</dbReference>
<dbReference type="AlphaFoldDB" id="A0AAD7VI85"/>
<gene>
    <name evidence="1" type="ORF">O6P43_006410</name>
</gene>
<evidence type="ECO:0000313" key="2">
    <source>
        <dbReference type="Proteomes" id="UP001163823"/>
    </source>
</evidence>
<name>A0AAD7VI85_QUISA</name>
<keyword evidence="2" id="KW-1185">Reference proteome</keyword>
<dbReference type="Pfam" id="PF03140">
    <property type="entry name" value="DUF247"/>
    <property type="match status" value="1"/>
</dbReference>
<dbReference type="KEGG" id="qsa:O6P43_006410"/>